<keyword evidence="3" id="KW-0472">Membrane</keyword>
<comment type="caution">
    <text evidence="8">The sequence shown here is derived from an EMBL/GenBank/DDBJ whole genome shotgun (WGS) entry which is preliminary data.</text>
</comment>
<feature type="signal peptide" evidence="6">
    <location>
        <begin position="1"/>
        <end position="20"/>
    </location>
</feature>
<dbReference type="InterPro" id="IPR051692">
    <property type="entry name" value="OMP-like"/>
</dbReference>
<comment type="subcellular location">
    <subcellularLocation>
        <location evidence="1">Cell outer membrane</location>
    </subcellularLocation>
</comment>
<dbReference type="Gene3D" id="2.40.160.20">
    <property type="match status" value="1"/>
</dbReference>
<evidence type="ECO:0000313" key="9">
    <source>
        <dbReference type="Proteomes" id="UP001223743"/>
    </source>
</evidence>
<dbReference type="InterPro" id="IPR011250">
    <property type="entry name" value="OMP/PagP_B-barrel"/>
</dbReference>
<evidence type="ECO:0000259" key="7">
    <source>
        <dbReference type="Pfam" id="PF13505"/>
    </source>
</evidence>
<evidence type="ECO:0000256" key="1">
    <source>
        <dbReference type="ARBA" id="ARBA00004442"/>
    </source>
</evidence>
<evidence type="ECO:0000256" key="2">
    <source>
        <dbReference type="ARBA" id="ARBA00022729"/>
    </source>
</evidence>
<sequence length="226" mass="23942">MKRILLAGAGVLALTAAASAADLTMEPAPIAPVVAPAAFDWTGFYAGVHLGGAWGDFGTDVWNDAFGNAQAAIGGVQIGYNYQINQIVLGVQTDFAYTNLTSGTSIIDGYGANINMDWLGSTTVRVGYAIDTWLPYVKGGVAYGNTQGQLTAYNGAVTSDWSTNKWASGWTLGAGLEKAFTKNITGFAEYDYYDLGKAVYNYDDVGFGVDVKNTTNVVKVGLNYKF</sequence>
<organism evidence="8 9">
    <name type="scientific">Kaistia geumhonensis</name>
    <dbReference type="NCBI Taxonomy" id="410839"/>
    <lineage>
        <taxon>Bacteria</taxon>
        <taxon>Pseudomonadati</taxon>
        <taxon>Pseudomonadota</taxon>
        <taxon>Alphaproteobacteria</taxon>
        <taxon>Hyphomicrobiales</taxon>
        <taxon>Kaistiaceae</taxon>
        <taxon>Kaistia</taxon>
    </lineage>
</organism>
<dbReference type="EMBL" id="JAUSWJ010000001">
    <property type="protein sequence ID" value="MDQ0514466.1"/>
    <property type="molecule type" value="Genomic_DNA"/>
</dbReference>
<comment type="similarity">
    <text evidence="5">Belongs to the Omp25/RopB family.</text>
</comment>
<gene>
    <name evidence="8" type="ORF">QO015_000079</name>
</gene>
<reference evidence="8 9" key="1">
    <citation type="submission" date="2023-07" db="EMBL/GenBank/DDBJ databases">
        <title>Genomic Encyclopedia of Type Strains, Phase IV (KMG-IV): sequencing the most valuable type-strain genomes for metagenomic binning, comparative biology and taxonomic classification.</title>
        <authorList>
            <person name="Goeker M."/>
        </authorList>
    </citation>
    <scope>NUCLEOTIDE SEQUENCE [LARGE SCALE GENOMIC DNA]</scope>
    <source>
        <strain evidence="8 9">B1-1</strain>
    </source>
</reference>
<keyword evidence="4" id="KW-0998">Cell outer membrane</keyword>
<dbReference type="Pfam" id="PF13505">
    <property type="entry name" value="OMP_b-brl"/>
    <property type="match status" value="1"/>
</dbReference>
<dbReference type="SUPFAM" id="SSF56925">
    <property type="entry name" value="OMPA-like"/>
    <property type="match status" value="1"/>
</dbReference>
<evidence type="ECO:0000256" key="4">
    <source>
        <dbReference type="ARBA" id="ARBA00023237"/>
    </source>
</evidence>
<evidence type="ECO:0000313" key="8">
    <source>
        <dbReference type="EMBL" id="MDQ0514466.1"/>
    </source>
</evidence>
<evidence type="ECO:0000256" key="6">
    <source>
        <dbReference type="SAM" id="SignalP"/>
    </source>
</evidence>
<dbReference type="PANTHER" id="PTHR34001:SF3">
    <property type="entry name" value="BLL7405 PROTEIN"/>
    <property type="match status" value="1"/>
</dbReference>
<evidence type="ECO:0000256" key="3">
    <source>
        <dbReference type="ARBA" id="ARBA00023136"/>
    </source>
</evidence>
<feature type="domain" description="Outer membrane protein beta-barrel" evidence="7">
    <location>
        <begin position="31"/>
        <end position="226"/>
    </location>
</feature>
<proteinExistence type="inferred from homology"/>
<protein>
    <submittedName>
        <fullName evidence="8">Outer membrane immunogenic protein</fullName>
    </submittedName>
</protein>
<accession>A0ABU0M0I9</accession>
<dbReference type="RefSeq" id="WP_266282210.1">
    <property type="nucleotide sequence ID" value="NZ_JAPKNF010000001.1"/>
</dbReference>
<name>A0ABU0M0I9_9HYPH</name>
<keyword evidence="2 6" id="KW-0732">Signal</keyword>
<dbReference type="InterPro" id="IPR027385">
    <property type="entry name" value="Beta-barrel_OMP"/>
</dbReference>
<dbReference type="PANTHER" id="PTHR34001">
    <property type="entry name" value="BLL7405 PROTEIN"/>
    <property type="match status" value="1"/>
</dbReference>
<feature type="chain" id="PRO_5046470799" evidence="6">
    <location>
        <begin position="21"/>
        <end position="226"/>
    </location>
</feature>
<keyword evidence="9" id="KW-1185">Reference proteome</keyword>
<dbReference type="Proteomes" id="UP001223743">
    <property type="component" value="Unassembled WGS sequence"/>
</dbReference>
<evidence type="ECO:0000256" key="5">
    <source>
        <dbReference type="ARBA" id="ARBA00038306"/>
    </source>
</evidence>